<reference evidence="2" key="1">
    <citation type="submission" date="2021-01" db="EMBL/GenBank/DDBJ databases">
        <authorList>
            <person name="Corre E."/>
            <person name="Pelletier E."/>
            <person name="Niang G."/>
            <person name="Scheremetjew M."/>
            <person name="Finn R."/>
            <person name="Kale V."/>
            <person name="Holt S."/>
            <person name="Cochrane G."/>
            <person name="Meng A."/>
            <person name="Brown T."/>
            <person name="Cohen L."/>
        </authorList>
    </citation>
    <scope>NUCLEOTIDE SEQUENCE</scope>
    <source>
        <strain evidence="2">GSBS06</strain>
    </source>
</reference>
<organism evidence="2">
    <name type="scientific">Aplanochytrium stocchinoi</name>
    <dbReference type="NCBI Taxonomy" id="215587"/>
    <lineage>
        <taxon>Eukaryota</taxon>
        <taxon>Sar</taxon>
        <taxon>Stramenopiles</taxon>
        <taxon>Bigyra</taxon>
        <taxon>Labyrinthulomycetes</taxon>
        <taxon>Thraustochytrida</taxon>
        <taxon>Thraustochytriidae</taxon>
        <taxon>Aplanochytrium</taxon>
    </lineage>
</organism>
<evidence type="ECO:0000313" key="2">
    <source>
        <dbReference type="EMBL" id="CAE0430221.1"/>
    </source>
</evidence>
<keyword evidence="1" id="KW-0732">Signal</keyword>
<evidence type="ECO:0000256" key="1">
    <source>
        <dbReference type="SAM" id="SignalP"/>
    </source>
</evidence>
<feature type="chain" id="PRO_5030957231" description="SGNH hydrolase-type esterase domain-containing protein" evidence="1">
    <location>
        <begin position="23"/>
        <end position="463"/>
    </location>
</feature>
<dbReference type="EMBL" id="HBIN01001021">
    <property type="protein sequence ID" value="CAE0430221.1"/>
    <property type="molecule type" value="Transcribed_RNA"/>
</dbReference>
<sequence>MKYFTTYLLVLASLWFTPGANATFCWDFLNFLNKDCSSVLAEWVCENVRPYCFECCQATIVSFGDSLTDSGEYSSPNSFEELLENAWGVDEVDWEDEYDNGYYKGSATNEPGTWSAQVGIYGHAKELNYAYVAAEVRQDSEILSIQDPAGFCVGSNQCIPTKGIPLDEDNCLDIAKGNCQVRYTDPEEVIAEPQQLIPGAIRQVQNFLNDYENDEVSIRNPGRAAIVIHSFGGNDPSVWLRRVSEGLETTTQEEFGQQVVGTIIQAVLLVKQNPKTQDFPVFVTGLLPLQYTPASLINAGFNQTNEDFIAAQLYVQGVNFGLQQAAQNGVPGLGLPPGLFNYIDTYTVFIDEVLGSPQFLYKGDNPFQPLSCVTGICHFYASPLDAAFKTFPFVTPECAPSPETCQIVDISCTPCDNPDDFVWFDAAHPSGAAHGIISNFIKAEINAQLGHTFIHEPSPARLR</sequence>
<gene>
    <name evidence="2" type="ORF">ASTO00021_LOCUS529</name>
</gene>
<feature type="signal peptide" evidence="1">
    <location>
        <begin position="1"/>
        <end position="22"/>
    </location>
</feature>
<dbReference type="AlphaFoldDB" id="A0A7S3PE84"/>
<protein>
    <recommendedName>
        <fullName evidence="3">SGNH hydrolase-type esterase domain-containing protein</fullName>
    </recommendedName>
</protein>
<dbReference type="Gene3D" id="3.40.50.1110">
    <property type="entry name" value="SGNH hydrolase"/>
    <property type="match status" value="1"/>
</dbReference>
<name>A0A7S3PE84_9STRA</name>
<evidence type="ECO:0008006" key="3">
    <source>
        <dbReference type="Google" id="ProtNLM"/>
    </source>
</evidence>
<dbReference type="InterPro" id="IPR036514">
    <property type="entry name" value="SGNH_hydro_sf"/>
</dbReference>
<accession>A0A7S3PE84</accession>
<proteinExistence type="predicted"/>